<dbReference type="OrthoDB" id="2192364at2759"/>
<dbReference type="GeneID" id="77676174"/>
<dbReference type="HOGENOM" id="CLU_1611237_0_0_1"/>
<dbReference type="EMBL" id="AKIJ01000003">
    <property type="protein sequence ID" value="KFG26086.1"/>
    <property type="molecule type" value="Genomic_DNA"/>
</dbReference>
<keyword evidence="1" id="KW-0472">Membrane</keyword>
<keyword evidence="1" id="KW-0812">Transmembrane</keyword>
<proteinExistence type="predicted"/>
<dbReference type="Proteomes" id="UP000054524">
    <property type="component" value="Unassembled WGS sequence"/>
</dbReference>
<evidence type="ECO:0000256" key="1">
    <source>
        <dbReference type="SAM" id="Phobius"/>
    </source>
</evidence>
<feature type="transmembrane region" description="Helical" evidence="1">
    <location>
        <begin position="34"/>
        <end position="53"/>
    </location>
</feature>
<evidence type="ECO:0000313" key="3">
    <source>
        <dbReference type="Proteomes" id="UP000054524"/>
    </source>
</evidence>
<feature type="transmembrane region" description="Helical" evidence="1">
    <location>
        <begin position="106"/>
        <end position="130"/>
    </location>
</feature>
<gene>
    <name evidence="2" type="ORF">NESG_01201</name>
</gene>
<comment type="caution">
    <text evidence="2">The sequence shown here is derived from an EMBL/GenBank/DDBJ whole genome shotgun (WGS) entry which is preliminary data.</text>
</comment>
<reference evidence="2 3" key="1">
    <citation type="journal article" date="2014" name="Genome Announc.">
        <title>Genome Sequence of the Microsporidian Species Nematocida sp1 Strain ERTm6 (ATCC PRA-372).</title>
        <authorList>
            <person name="Bakowski M.A."/>
            <person name="Priest M."/>
            <person name="Young S."/>
            <person name="Cuomo C.A."/>
            <person name="Troemel E.R."/>
        </authorList>
    </citation>
    <scope>NUCLEOTIDE SEQUENCE [LARGE SCALE GENOMIC DNA]</scope>
    <source>
        <strain evidence="2 3">ERTm6</strain>
    </source>
</reference>
<dbReference type="AlphaFoldDB" id="A0A086J1R8"/>
<keyword evidence="1" id="KW-1133">Transmembrane helix</keyword>
<organism evidence="2 3">
    <name type="scientific">Nematocida ausubeli (strain ATCC PRA-371 / ERTm2)</name>
    <name type="common">Nematode killer fungus</name>
    <dbReference type="NCBI Taxonomy" id="1913371"/>
    <lineage>
        <taxon>Eukaryota</taxon>
        <taxon>Fungi</taxon>
        <taxon>Fungi incertae sedis</taxon>
        <taxon>Microsporidia</taxon>
        <taxon>Nematocida</taxon>
    </lineage>
</organism>
<protein>
    <submittedName>
        <fullName evidence="2">Uncharacterized protein</fullName>
    </submittedName>
</protein>
<feature type="transmembrane region" description="Helical" evidence="1">
    <location>
        <begin position="7"/>
        <end position="28"/>
    </location>
</feature>
<keyword evidence="3" id="KW-1185">Reference proteome</keyword>
<feature type="transmembrane region" description="Helical" evidence="1">
    <location>
        <begin position="65"/>
        <end position="86"/>
    </location>
</feature>
<feature type="transmembrane region" description="Helical" evidence="1">
    <location>
        <begin position="142"/>
        <end position="159"/>
    </location>
</feature>
<accession>A0A086J1R8</accession>
<name>A0A086J1R8_NEMA1</name>
<sequence>MQVFHAYVLYIVLYSLFNSSEEAVIFGYVNTARLYAWEIFIVNKCGFILPYIVSHLHGHKVHIRGIFHTITEILMYFVFTSIIGWIKDARIFLGDNKLPINPSGHTFILLNGMHILLNVNRSIPIVILIYEYHRVLIHTVEYYHTFIDIFIGVAMHYAYRYILSCI</sequence>
<evidence type="ECO:0000313" key="2">
    <source>
        <dbReference type="EMBL" id="KFG26086.1"/>
    </source>
</evidence>
<dbReference type="RefSeq" id="XP_052904641.1">
    <property type="nucleotide sequence ID" value="XM_053048836.1"/>
</dbReference>